<comment type="caution">
    <text evidence="2">The sequence shown here is derived from an EMBL/GenBank/DDBJ whole genome shotgun (WGS) entry which is preliminary data.</text>
</comment>
<organism evidence="2 3">
    <name type="scientific">Punica granatum</name>
    <name type="common">Pomegranate</name>
    <dbReference type="NCBI Taxonomy" id="22663"/>
    <lineage>
        <taxon>Eukaryota</taxon>
        <taxon>Viridiplantae</taxon>
        <taxon>Streptophyta</taxon>
        <taxon>Embryophyta</taxon>
        <taxon>Tracheophyta</taxon>
        <taxon>Spermatophyta</taxon>
        <taxon>Magnoliopsida</taxon>
        <taxon>eudicotyledons</taxon>
        <taxon>Gunneridae</taxon>
        <taxon>Pentapetalae</taxon>
        <taxon>rosids</taxon>
        <taxon>malvids</taxon>
        <taxon>Myrtales</taxon>
        <taxon>Lythraceae</taxon>
        <taxon>Punica</taxon>
    </lineage>
</organism>
<dbReference type="AlphaFoldDB" id="A0A218XZ23"/>
<evidence type="ECO:0000313" key="2">
    <source>
        <dbReference type="EMBL" id="OWM90307.1"/>
    </source>
</evidence>
<gene>
    <name evidence="2" type="ORF">CDL15_Pgr014145</name>
</gene>
<evidence type="ECO:0000313" key="3">
    <source>
        <dbReference type="Proteomes" id="UP000197138"/>
    </source>
</evidence>
<evidence type="ECO:0000256" key="1">
    <source>
        <dbReference type="SAM" id="MobiDB-lite"/>
    </source>
</evidence>
<accession>A0A218XZ23</accession>
<dbReference type="EMBL" id="MTKT01000549">
    <property type="protein sequence ID" value="OWM90307.1"/>
    <property type="molecule type" value="Genomic_DNA"/>
</dbReference>
<sequence>MTRQSEATHGRGSTDYRREAGSSKRLRRAIKKGDKQRAPKQQKLALWHYSSPDHRSVRRASRGPIHGQVNGTRKRACMHPRTTRTMEQVSDCPSEFDLVSRVDPDLERGPPLLNGI</sequence>
<dbReference type="Proteomes" id="UP000197138">
    <property type="component" value="Unassembled WGS sequence"/>
</dbReference>
<protein>
    <submittedName>
        <fullName evidence="2">Uncharacterized protein</fullName>
    </submittedName>
</protein>
<feature type="compositionally biased region" description="Basic and acidic residues" evidence="1">
    <location>
        <begin position="1"/>
        <end position="22"/>
    </location>
</feature>
<name>A0A218XZ23_PUNGR</name>
<feature type="region of interest" description="Disordered" evidence="1">
    <location>
        <begin position="1"/>
        <end position="70"/>
    </location>
</feature>
<reference evidence="3" key="1">
    <citation type="journal article" date="2017" name="Plant J.">
        <title>The pomegranate (Punica granatum L.) genome and the genomics of punicalagin biosynthesis.</title>
        <authorList>
            <person name="Qin G."/>
            <person name="Xu C."/>
            <person name="Ming R."/>
            <person name="Tang H."/>
            <person name="Guyot R."/>
            <person name="Kramer E.M."/>
            <person name="Hu Y."/>
            <person name="Yi X."/>
            <person name="Qi Y."/>
            <person name="Xu X."/>
            <person name="Gao Z."/>
            <person name="Pan H."/>
            <person name="Jian J."/>
            <person name="Tian Y."/>
            <person name="Yue Z."/>
            <person name="Xu Y."/>
        </authorList>
    </citation>
    <scope>NUCLEOTIDE SEQUENCE [LARGE SCALE GENOMIC DNA]</scope>
    <source>
        <strain evidence="3">cv. Dabenzi</strain>
    </source>
</reference>
<proteinExistence type="predicted"/>